<dbReference type="AlphaFoldDB" id="A0A1H8CEW2"/>
<feature type="region of interest" description="Disordered" evidence="1">
    <location>
        <begin position="117"/>
        <end position="136"/>
    </location>
</feature>
<sequence length="136" mass="14789">MLINLIIRTARIKARRLNVRPPANPENALNALRTGDAIDSTGRTPMVTVKITTEFKNLVGQPEGSNERREFVTRIPFIDKEESLASVQQRAVAQLRRELSHIADSLQQPAACGAQGRTLGAAQGSAALRAAPARPR</sequence>
<dbReference type="Proteomes" id="UP000198761">
    <property type="component" value="Unassembled WGS sequence"/>
</dbReference>
<reference evidence="2 3" key="1">
    <citation type="submission" date="2016-10" db="EMBL/GenBank/DDBJ databases">
        <authorList>
            <person name="de Groot N.N."/>
        </authorList>
    </citation>
    <scope>NUCLEOTIDE SEQUENCE [LARGE SCALE GENOMIC DNA]</scope>
    <source>
        <strain evidence="2 3">DSM 3857</strain>
    </source>
</reference>
<evidence type="ECO:0000313" key="2">
    <source>
        <dbReference type="EMBL" id="SEM92637.1"/>
    </source>
</evidence>
<name>A0A1H8CEW2_9RHOB</name>
<proteinExistence type="predicted"/>
<dbReference type="RefSeq" id="WP_091298495.1">
    <property type="nucleotide sequence ID" value="NZ_FOCE01000002.1"/>
</dbReference>
<gene>
    <name evidence="2" type="ORF">SAMN04488103_102463</name>
</gene>
<accession>A0A1H8CEW2</accession>
<evidence type="ECO:0000256" key="1">
    <source>
        <dbReference type="SAM" id="MobiDB-lite"/>
    </source>
</evidence>
<keyword evidence="3" id="KW-1185">Reference proteome</keyword>
<protein>
    <submittedName>
        <fullName evidence="2">Uncharacterized protein</fullName>
    </submittedName>
</protein>
<dbReference type="EMBL" id="FOCE01000002">
    <property type="protein sequence ID" value="SEM92637.1"/>
    <property type="molecule type" value="Genomic_DNA"/>
</dbReference>
<evidence type="ECO:0000313" key="3">
    <source>
        <dbReference type="Proteomes" id="UP000198761"/>
    </source>
</evidence>
<feature type="compositionally biased region" description="Low complexity" evidence="1">
    <location>
        <begin position="119"/>
        <end position="136"/>
    </location>
</feature>
<organism evidence="2 3">
    <name type="scientific">Gemmobacter aquatilis</name>
    <dbReference type="NCBI Taxonomy" id="933059"/>
    <lineage>
        <taxon>Bacteria</taxon>
        <taxon>Pseudomonadati</taxon>
        <taxon>Pseudomonadota</taxon>
        <taxon>Alphaproteobacteria</taxon>
        <taxon>Rhodobacterales</taxon>
        <taxon>Paracoccaceae</taxon>
        <taxon>Gemmobacter</taxon>
    </lineage>
</organism>